<dbReference type="OMA" id="MESTRSW"/>
<name>J3MG15_ORYBR</name>
<protein>
    <recommendedName>
        <fullName evidence="8">TF-B3 domain-containing protein</fullName>
    </recommendedName>
</protein>
<dbReference type="InterPro" id="IPR015300">
    <property type="entry name" value="DNA-bd_pseudobarrel_sf"/>
</dbReference>
<comment type="subcellular location">
    <subcellularLocation>
        <location evidence="1">Nucleus</location>
    </subcellularLocation>
</comment>
<evidence type="ECO:0000256" key="7">
    <source>
        <dbReference type="SAM" id="MobiDB-lite"/>
    </source>
</evidence>
<feature type="domain" description="TF-B3" evidence="8">
    <location>
        <begin position="107"/>
        <end position="204"/>
    </location>
</feature>
<dbReference type="Gramene" id="OB06G29590.1">
    <property type="protein sequence ID" value="OB06G29590.1"/>
    <property type="gene ID" value="OB06G29590"/>
</dbReference>
<dbReference type="InterPro" id="IPR039218">
    <property type="entry name" value="REM_fam"/>
</dbReference>
<organism evidence="9">
    <name type="scientific">Oryza brachyantha</name>
    <name type="common">malo sina</name>
    <dbReference type="NCBI Taxonomy" id="4533"/>
    <lineage>
        <taxon>Eukaryota</taxon>
        <taxon>Viridiplantae</taxon>
        <taxon>Streptophyta</taxon>
        <taxon>Embryophyta</taxon>
        <taxon>Tracheophyta</taxon>
        <taxon>Spermatophyta</taxon>
        <taxon>Magnoliopsida</taxon>
        <taxon>Liliopsida</taxon>
        <taxon>Poales</taxon>
        <taxon>Poaceae</taxon>
        <taxon>BOP clade</taxon>
        <taxon>Oryzoideae</taxon>
        <taxon>Oryzeae</taxon>
        <taxon>Oryzinae</taxon>
        <taxon>Oryza</taxon>
    </lineage>
</organism>
<keyword evidence="4" id="KW-0238">DNA-binding</keyword>
<evidence type="ECO:0000256" key="6">
    <source>
        <dbReference type="ARBA" id="ARBA00023242"/>
    </source>
</evidence>
<sequence length="522" mass="57894">MALSAGVRRSKYAAPLLSPACLRRLCVPGEFVAALGPGDAGEAAAVVLVVGPLGKVWRVELAWATSEGWTVVLRLERRGVASLRAFDPCCCLARFCTPHTGMKTKDRPRFIKLLQQEDLEKMKIPEKFVQQHLTETCTNSHQNAIILSPLGKFCRVEVEREQPDMLLRDGWAAFLAAHDLSEGNILLFRYEGNMVFTVEVFLENGCLKEYTTATLYLTDGSKGRSVAPQQCVTKAEVSPVKRKRTQRSGGACLEESSRKSRASPISVKKVESHMKHLSIVPQNSFTKEMTSYSVHSLLAVKGTFCSQIGLLEASTITLKISMKNKGSWRVAFKTANTYGYINGPGWRKFCLEKKHEFSHSLDENNLGILTILLHSNLQIPWDTAWQREQCKSWLLPGSCHLYNDSINVFKWWVHQNSIVYGQKRPNDEPLGESEMRLKIITIIERVLVRVCVTNVSQVAISVLGNGWCVSSCAGDLKSISVNGGGIVTRLGEELRSGRSRMSGDDIEYDLAHGGATPCGMES</sequence>
<feature type="region of interest" description="Disordered" evidence="7">
    <location>
        <begin position="246"/>
        <end position="265"/>
    </location>
</feature>
<evidence type="ECO:0000256" key="1">
    <source>
        <dbReference type="ARBA" id="ARBA00004123"/>
    </source>
</evidence>
<evidence type="ECO:0000313" key="9">
    <source>
        <dbReference type="EnsemblPlants" id="OB06G29590.1"/>
    </source>
</evidence>
<dbReference type="HOGENOM" id="CLU_031663_1_0_1"/>
<dbReference type="GO" id="GO:0003677">
    <property type="term" value="F:DNA binding"/>
    <property type="evidence" value="ECO:0007669"/>
    <property type="project" value="UniProtKB-KW"/>
</dbReference>
<dbReference type="PANTHER" id="PTHR31674">
    <property type="entry name" value="B3 DOMAIN-CONTAINING PROTEIN REM-LIKE 3-RELATED"/>
    <property type="match status" value="1"/>
</dbReference>
<dbReference type="InterPro" id="IPR003340">
    <property type="entry name" value="B3_DNA-bd"/>
</dbReference>
<keyword evidence="10" id="KW-1185">Reference proteome</keyword>
<reference evidence="9" key="1">
    <citation type="journal article" date="2013" name="Nat. Commun.">
        <title>Whole-genome sequencing of Oryza brachyantha reveals mechanisms underlying Oryza genome evolution.</title>
        <authorList>
            <person name="Chen J."/>
            <person name="Huang Q."/>
            <person name="Gao D."/>
            <person name="Wang J."/>
            <person name="Lang Y."/>
            <person name="Liu T."/>
            <person name="Li B."/>
            <person name="Bai Z."/>
            <person name="Luis Goicoechea J."/>
            <person name="Liang C."/>
            <person name="Chen C."/>
            <person name="Zhang W."/>
            <person name="Sun S."/>
            <person name="Liao Y."/>
            <person name="Zhang X."/>
            <person name="Yang L."/>
            <person name="Song C."/>
            <person name="Wang M."/>
            <person name="Shi J."/>
            <person name="Liu G."/>
            <person name="Liu J."/>
            <person name="Zhou H."/>
            <person name="Zhou W."/>
            <person name="Yu Q."/>
            <person name="An N."/>
            <person name="Chen Y."/>
            <person name="Cai Q."/>
            <person name="Wang B."/>
            <person name="Liu B."/>
            <person name="Min J."/>
            <person name="Huang Y."/>
            <person name="Wu H."/>
            <person name="Li Z."/>
            <person name="Zhang Y."/>
            <person name="Yin Y."/>
            <person name="Song W."/>
            <person name="Jiang J."/>
            <person name="Jackson S.A."/>
            <person name="Wing R.A."/>
            <person name="Wang J."/>
            <person name="Chen M."/>
        </authorList>
    </citation>
    <scope>NUCLEOTIDE SEQUENCE [LARGE SCALE GENOMIC DNA]</scope>
    <source>
        <strain evidence="9">cv. IRGC 101232</strain>
    </source>
</reference>
<dbReference type="CDD" id="cd10017">
    <property type="entry name" value="B3_DNA"/>
    <property type="match status" value="1"/>
</dbReference>
<proteinExistence type="predicted"/>
<dbReference type="eggNOG" id="ENOG502SQDG">
    <property type="taxonomic scope" value="Eukaryota"/>
</dbReference>
<dbReference type="AlphaFoldDB" id="J3MG15"/>
<dbReference type="SUPFAM" id="SSF101936">
    <property type="entry name" value="DNA-binding pseudobarrel domain"/>
    <property type="match status" value="2"/>
</dbReference>
<evidence type="ECO:0000256" key="2">
    <source>
        <dbReference type="ARBA" id="ARBA00022737"/>
    </source>
</evidence>
<keyword evidence="6" id="KW-0539">Nucleus</keyword>
<keyword evidence="3" id="KW-0805">Transcription regulation</keyword>
<dbReference type="EnsemblPlants" id="OB06G29590.1">
    <property type="protein sequence ID" value="OB06G29590.1"/>
    <property type="gene ID" value="OB06G29590"/>
</dbReference>
<evidence type="ECO:0000256" key="4">
    <source>
        <dbReference type="ARBA" id="ARBA00023125"/>
    </source>
</evidence>
<evidence type="ECO:0000256" key="5">
    <source>
        <dbReference type="ARBA" id="ARBA00023163"/>
    </source>
</evidence>
<accession>J3MG15</accession>
<dbReference type="STRING" id="4533.J3MG15"/>
<evidence type="ECO:0000313" key="10">
    <source>
        <dbReference type="Proteomes" id="UP000006038"/>
    </source>
</evidence>
<keyword evidence="2" id="KW-0677">Repeat</keyword>
<dbReference type="PROSITE" id="PS50863">
    <property type="entry name" value="B3"/>
    <property type="match status" value="1"/>
</dbReference>
<dbReference type="Pfam" id="PF02362">
    <property type="entry name" value="B3"/>
    <property type="match status" value="1"/>
</dbReference>
<dbReference type="Gene3D" id="2.40.330.10">
    <property type="entry name" value="DNA-binding pseudobarrel domain"/>
    <property type="match status" value="2"/>
</dbReference>
<evidence type="ECO:0000259" key="8">
    <source>
        <dbReference type="PROSITE" id="PS50863"/>
    </source>
</evidence>
<keyword evidence="5" id="KW-0804">Transcription</keyword>
<dbReference type="PANTHER" id="PTHR31674:SF62">
    <property type="entry name" value="B3 DOMAIN-CONTAINING PROTEIN REM14-RELATED"/>
    <property type="match status" value="1"/>
</dbReference>
<reference evidence="9" key="2">
    <citation type="submission" date="2013-04" db="UniProtKB">
        <authorList>
            <consortium name="EnsemblPlants"/>
        </authorList>
    </citation>
    <scope>IDENTIFICATION</scope>
</reference>
<dbReference type="Proteomes" id="UP000006038">
    <property type="component" value="Chromosome 6"/>
</dbReference>
<dbReference type="GO" id="GO:0005634">
    <property type="term" value="C:nucleus"/>
    <property type="evidence" value="ECO:0007669"/>
    <property type="project" value="UniProtKB-SubCell"/>
</dbReference>
<dbReference type="SMART" id="SM01019">
    <property type="entry name" value="B3"/>
    <property type="match status" value="1"/>
</dbReference>
<evidence type="ECO:0000256" key="3">
    <source>
        <dbReference type="ARBA" id="ARBA00023015"/>
    </source>
</evidence>